<organism evidence="1 2">
    <name type="scientific">Thalassospira mesophila</name>
    <dbReference type="NCBI Taxonomy" id="1293891"/>
    <lineage>
        <taxon>Bacteria</taxon>
        <taxon>Pseudomonadati</taxon>
        <taxon>Pseudomonadota</taxon>
        <taxon>Alphaproteobacteria</taxon>
        <taxon>Rhodospirillales</taxon>
        <taxon>Thalassospiraceae</taxon>
        <taxon>Thalassospira</taxon>
    </lineage>
</organism>
<comment type="caution">
    <text evidence="1">The sequence shown here is derived from an EMBL/GenBank/DDBJ whole genome shotgun (WGS) entry which is preliminary data.</text>
</comment>
<accession>A0A1Y2L4H6</accession>
<dbReference type="Proteomes" id="UP000193391">
    <property type="component" value="Unassembled WGS sequence"/>
</dbReference>
<reference evidence="1 2" key="1">
    <citation type="submission" date="2014-03" db="EMBL/GenBank/DDBJ databases">
        <title>The draft genome sequence of Thalassospira mesophila JCM 18969.</title>
        <authorList>
            <person name="Lai Q."/>
            <person name="Shao Z."/>
        </authorList>
    </citation>
    <scope>NUCLEOTIDE SEQUENCE [LARGE SCALE GENOMIC DNA]</scope>
    <source>
        <strain evidence="1 2">JCM 18969</strain>
    </source>
</reference>
<protein>
    <submittedName>
        <fullName evidence="1">Uncharacterized protein</fullName>
    </submittedName>
</protein>
<evidence type="ECO:0000313" key="1">
    <source>
        <dbReference type="EMBL" id="OSQ40744.1"/>
    </source>
</evidence>
<proteinExistence type="predicted"/>
<name>A0A1Y2L4H6_9PROT</name>
<dbReference type="EMBL" id="JFKA01000001">
    <property type="protein sequence ID" value="OSQ40744.1"/>
    <property type="molecule type" value="Genomic_DNA"/>
</dbReference>
<evidence type="ECO:0000313" key="2">
    <source>
        <dbReference type="Proteomes" id="UP000193391"/>
    </source>
</evidence>
<dbReference type="AlphaFoldDB" id="A0A1Y2L4H6"/>
<sequence length="100" mass="10909">MQCDITLAVCAHYAALVIFPDIASSRNVFSFPFCRGQLPPPDPVTTADLAAPFPRGPFSFAAQLFSQQAGYISNRNLIVANTVLFLRPKPTLPHFLCAAR</sequence>
<keyword evidence="2" id="KW-1185">Reference proteome</keyword>
<gene>
    <name evidence="1" type="ORF">TMES_03365</name>
</gene>